<keyword evidence="2" id="KW-1133">Transmembrane helix</keyword>
<evidence type="ECO:0000313" key="4">
    <source>
        <dbReference type="EMBL" id="QBE95158.1"/>
    </source>
</evidence>
<dbReference type="InterPro" id="IPR001031">
    <property type="entry name" value="Thioesterase"/>
</dbReference>
<dbReference type="RefSeq" id="WP_130179791.1">
    <property type="nucleotide sequence ID" value="NZ_CP035945.1"/>
</dbReference>
<dbReference type="SUPFAM" id="SSF53474">
    <property type="entry name" value="alpha/beta-Hydrolases"/>
    <property type="match status" value="1"/>
</dbReference>
<dbReference type="GO" id="GO:0016491">
    <property type="term" value="F:oxidoreductase activity"/>
    <property type="evidence" value="ECO:0007669"/>
    <property type="project" value="UniProtKB-KW"/>
</dbReference>
<evidence type="ECO:0000313" key="5">
    <source>
        <dbReference type="Proteomes" id="UP000289794"/>
    </source>
</evidence>
<keyword evidence="4" id="KW-0560">Oxidoreductase</keyword>
<gene>
    <name evidence="4" type="primary">lgrE</name>
    <name evidence="4" type="ORF">PMF13cell1_00661</name>
</gene>
<dbReference type="Gene3D" id="3.40.50.1820">
    <property type="entry name" value="alpha/beta hydrolase"/>
    <property type="match status" value="1"/>
</dbReference>
<dbReference type="GO" id="GO:0008610">
    <property type="term" value="P:lipid biosynthetic process"/>
    <property type="evidence" value="ECO:0007669"/>
    <property type="project" value="TreeGrafter"/>
</dbReference>
<dbReference type="PANTHER" id="PTHR11487:SF0">
    <property type="entry name" value="S-ACYL FATTY ACID SYNTHASE THIOESTERASE, MEDIUM CHAIN"/>
    <property type="match status" value="1"/>
</dbReference>
<dbReference type="EMBL" id="CP035945">
    <property type="protein sequence ID" value="QBE95158.1"/>
    <property type="molecule type" value="Genomic_DNA"/>
</dbReference>
<protein>
    <submittedName>
        <fullName evidence="4">Linear gramicidin dehydrogenase LgrE</fullName>
        <ecNumber evidence="4">1.1.-.-</ecNumber>
    </submittedName>
</protein>
<keyword evidence="2" id="KW-0812">Transmembrane</keyword>
<comment type="similarity">
    <text evidence="1">Belongs to the thioesterase family.</text>
</comment>
<dbReference type="Pfam" id="PF00975">
    <property type="entry name" value="Thioesterase"/>
    <property type="match status" value="1"/>
</dbReference>
<dbReference type="AlphaFoldDB" id="A0A4V0Z709"/>
<evidence type="ECO:0000259" key="3">
    <source>
        <dbReference type="Pfam" id="PF00975"/>
    </source>
</evidence>
<reference evidence="4 5" key="1">
    <citation type="submission" date="2019-01" db="EMBL/GenBank/DDBJ databases">
        <title>PMF-metabolizing Aryl O-demethylase.</title>
        <authorList>
            <person name="Kim M."/>
        </authorList>
    </citation>
    <scope>NUCLEOTIDE SEQUENCE [LARGE SCALE GENOMIC DNA]</scope>
    <source>
        <strain evidence="4 5">PMF1</strain>
    </source>
</reference>
<dbReference type="PANTHER" id="PTHR11487">
    <property type="entry name" value="THIOESTERASE"/>
    <property type="match status" value="1"/>
</dbReference>
<accession>A0A4V0Z709</accession>
<dbReference type="EC" id="1.1.-.-" evidence="4"/>
<keyword evidence="2" id="KW-0472">Membrane</keyword>
<evidence type="ECO:0000256" key="1">
    <source>
        <dbReference type="ARBA" id="ARBA00007169"/>
    </source>
</evidence>
<feature type="transmembrane region" description="Helical" evidence="2">
    <location>
        <begin position="20"/>
        <end position="37"/>
    </location>
</feature>
<proteinExistence type="inferred from homology"/>
<sequence>MQKLETLVKGIDKVRQEDKILLCFPFAGGGASAFYGWNERLPDRVRSCPIQLPGREERIMEKPYVDMENLIDDVVSALYCVKQELLIFGHSMGAKIAYEVSKRLEKEGKRVEVLMVSGSRAPHIPEPNPIYHLSDEEFKKELGRFEGTPKEILDNQELLDFFLPMLRADFTMDEIYQSKDQAKLHCPIIALGGEADQEADWREIETWGAYTDAGFEYKIFPGGHFFIKTRESEVLSFIRKIIMEYVHA</sequence>
<dbReference type="InterPro" id="IPR012223">
    <property type="entry name" value="TEII"/>
</dbReference>
<organism evidence="4 5">
    <name type="scientific">Blautia producta</name>
    <dbReference type="NCBI Taxonomy" id="33035"/>
    <lineage>
        <taxon>Bacteria</taxon>
        <taxon>Bacillati</taxon>
        <taxon>Bacillota</taxon>
        <taxon>Clostridia</taxon>
        <taxon>Lachnospirales</taxon>
        <taxon>Lachnospiraceae</taxon>
        <taxon>Blautia</taxon>
    </lineage>
</organism>
<name>A0A4V0Z709_9FIRM</name>
<evidence type="ECO:0000256" key="2">
    <source>
        <dbReference type="SAM" id="Phobius"/>
    </source>
</evidence>
<dbReference type="Proteomes" id="UP000289794">
    <property type="component" value="Chromosome"/>
</dbReference>
<dbReference type="InterPro" id="IPR029058">
    <property type="entry name" value="AB_hydrolase_fold"/>
</dbReference>
<feature type="domain" description="Thioesterase" evidence="3">
    <location>
        <begin position="20"/>
        <end position="241"/>
    </location>
</feature>
<dbReference type="KEGG" id="bpro:PMF13cell1_00661"/>